<protein>
    <submittedName>
        <fullName evidence="2">Uncharacterized protein</fullName>
    </submittedName>
</protein>
<reference evidence="2" key="1">
    <citation type="submission" date="2022-06" db="EMBL/GenBank/DDBJ databases">
        <title>WGS of actinobacteria.</title>
        <authorList>
            <person name="Thawai C."/>
        </authorList>
    </citation>
    <scope>NUCLEOTIDE SEQUENCE</scope>
    <source>
        <strain evidence="2">DSM 42010</strain>
    </source>
</reference>
<evidence type="ECO:0000256" key="1">
    <source>
        <dbReference type="SAM" id="MobiDB-lite"/>
    </source>
</evidence>
<name>A0A9X2LXM8_STRMQ</name>
<gene>
    <name evidence="2" type="ORF">NQU54_22295</name>
</gene>
<organism evidence="2 3">
    <name type="scientific">Streptomyces malaysiensis subsp. samsunensis</name>
    <dbReference type="NCBI Taxonomy" id="459658"/>
    <lineage>
        <taxon>Bacteria</taxon>
        <taxon>Bacillati</taxon>
        <taxon>Actinomycetota</taxon>
        <taxon>Actinomycetes</taxon>
        <taxon>Kitasatosporales</taxon>
        <taxon>Streptomycetaceae</taxon>
        <taxon>Streptomyces</taxon>
        <taxon>Streptomyces violaceusniger group</taxon>
    </lineage>
</organism>
<feature type="compositionally biased region" description="Basic and acidic residues" evidence="1">
    <location>
        <begin position="86"/>
        <end position="98"/>
    </location>
</feature>
<dbReference type="EMBL" id="JANIIC010000026">
    <property type="protein sequence ID" value="MCQ8831723.1"/>
    <property type="molecule type" value="Genomic_DNA"/>
</dbReference>
<feature type="region of interest" description="Disordered" evidence="1">
    <location>
        <begin position="86"/>
        <end position="122"/>
    </location>
</feature>
<sequence>MSAMTGLRLLPWSNPDGKPCYLASDDGNSLLSRRADEIEALQVAMGRELLRHARVLLEDRKADVRELRFLAERLCESLRDVLRVAESRGGRLPAHGEGDGQDEPEDFPDGGPASGRAGGRRG</sequence>
<dbReference type="RefSeq" id="WP_257632603.1">
    <property type="nucleotide sequence ID" value="NZ_JANIIC010000026.1"/>
</dbReference>
<accession>A0A9X2LXM8</accession>
<evidence type="ECO:0000313" key="2">
    <source>
        <dbReference type="EMBL" id="MCQ8831723.1"/>
    </source>
</evidence>
<dbReference type="AlphaFoldDB" id="A0A9X2LXM8"/>
<keyword evidence="3" id="KW-1185">Reference proteome</keyword>
<comment type="caution">
    <text evidence="2">The sequence shown here is derived from an EMBL/GenBank/DDBJ whole genome shotgun (WGS) entry which is preliminary data.</text>
</comment>
<feature type="compositionally biased region" description="Acidic residues" evidence="1">
    <location>
        <begin position="99"/>
        <end position="108"/>
    </location>
</feature>
<feature type="compositionally biased region" description="Gly residues" evidence="1">
    <location>
        <begin position="112"/>
        <end position="122"/>
    </location>
</feature>
<proteinExistence type="predicted"/>
<dbReference type="Proteomes" id="UP001142400">
    <property type="component" value="Unassembled WGS sequence"/>
</dbReference>
<evidence type="ECO:0000313" key="3">
    <source>
        <dbReference type="Proteomes" id="UP001142400"/>
    </source>
</evidence>